<keyword evidence="3" id="KW-0479">Metal-binding</keyword>
<protein>
    <submittedName>
        <fullName evidence="5">3-keto-5-aminohexanoate cleavage protein</fullName>
    </submittedName>
</protein>
<evidence type="ECO:0000256" key="4">
    <source>
        <dbReference type="ARBA" id="ARBA00022833"/>
    </source>
</evidence>
<evidence type="ECO:0000256" key="1">
    <source>
        <dbReference type="ARBA" id="ARBA00001947"/>
    </source>
</evidence>
<dbReference type="GO" id="GO:0046872">
    <property type="term" value="F:metal ion binding"/>
    <property type="evidence" value="ECO:0007669"/>
    <property type="project" value="UniProtKB-KW"/>
</dbReference>
<dbReference type="AlphaFoldDB" id="A0A916U0B7"/>
<gene>
    <name evidence="5" type="ORF">GCM10010994_12960</name>
</gene>
<evidence type="ECO:0000313" key="5">
    <source>
        <dbReference type="EMBL" id="GGC55499.1"/>
    </source>
</evidence>
<evidence type="ECO:0000256" key="3">
    <source>
        <dbReference type="ARBA" id="ARBA00022723"/>
    </source>
</evidence>
<dbReference type="InterPro" id="IPR013785">
    <property type="entry name" value="Aldolase_TIM"/>
</dbReference>
<dbReference type="RefSeq" id="WP_188608321.1">
    <property type="nucleotide sequence ID" value="NZ_BMGG01000002.1"/>
</dbReference>
<dbReference type="PANTHER" id="PTHR37418">
    <property type="entry name" value="3-KETO-5-AMINOHEXANOATE CLEAVAGE ENZYME-RELATED"/>
    <property type="match status" value="1"/>
</dbReference>
<dbReference type="InterPro" id="IPR008567">
    <property type="entry name" value="BKACE"/>
</dbReference>
<dbReference type="PANTHER" id="PTHR37418:SF2">
    <property type="entry name" value="3-KETO-5-AMINOHEXANOATE CLEAVAGE ENZYME"/>
    <property type="match status" value="1"/>
</dbReference>
<dbReference type="GO" id="GO:0043720">
    <property type="term" value="F:3-keto-5-aminohexanoate cleavage activity"/>
    <property type="evidence" value="ECO:0007669"/>
    <property type="project" value="InterPro"/>
</dbReference>
<organism evidence="5 6">
    <name type="scientific">Chelatococcus reniformis</name>
    <dbReference type="NCBI Taxonomy" id="1494448"/>
    <lineage>
        <taxon>Bacteria</taxon>
        <taxon>Pseudomonadati</taxon>
        <taxon>Pseudomonadota</taxon>
        <taxon>Alphaproteobacteria</taxon>
        <taxon>Hyphomicrobiales</taxon>
        <taxon>Chelatococcaceae</taxon>
        <taxon>Chelatococcus</taxon>
    </lineage>
</organism>
<dbReference type="Pfam" id="PF05853">
    <property type="entry name" value="BKACE"/>
    <property type="match status" value="1"/>
</dbReference>
<sequence length="289" mass="31002">MSQPVWLEVALNGPWGRGLQPLAPVSVDAIVGEAVACVQAGAAIVHLHAYDAEGRQQVDCADTYARIIEAIRERAGAIVYPTIASGDDRYAIIEQLAARGLLEWAVVDPGSVNIEPLHPGEAGLPSFTYVNTPANLERGFDLAARHGFHPAFACYEPGFVRAGAAYCRRQPAVPRPVYRLMFSSTFSFGFPPGPQGLRAYKALLDEVAPGEPFMVSGLGVDVRPLARDAVALGGHVRVGLEDAPLGSPHTNLELVEEMAGLIRDAGRQLATADEVRRQLAARLPREVVR</sequence>
<dbReference type="EMBL" id="BMGG01000002">
    <property type="protein sequence ID" value="GGC55499.1"/>
    <property type="molecule type" value="Genomic_DNA"/>
</dbReference>
<keyword evidence="6" id="KW-1185">Reference proteome</keyword>
<reference evidence="5" key="2">
    <citation type="submission" date="2020-09" db="EMBL/GenBank/DDBJ databases">
        <authorList>
            <person name="Sun Q."/>
            <person name="Zhou Y."/>
        </authorList>
    </citation>
    <scope>NUCLEOTIDE SEQUENCE</scope>
    <source>
        <strain evidence="5">CGMCC 1.12919</strain>
    </source>
</reference>
<evidence type="ECO:0000256" key="2">
    <source>
        <dbReference type="ARBA" id="ARBA00022679"/>
    </source>
</evidence>
<reference evidence="5" key="1">
    <citation type="journal article" date="2014" name="Int. J. Syst. Evol. Microbiol.">
        <title>Complete genome sequence of Corynebacterium casei LMG S-19264T (=DSM 44701T), isolated from a smear-ripened cheese.</title>
        <authorList>
            <consortium name="US DOE Joint Genome Institute (JGI-PGF)"/>
            <person name="Walter F."/>
            <person name="Albersmeier A."/>
            <person name="Kalinowski J."/>
            <person name="Ruckert C."/>
        </authorList>
    </citation>
    <scope>NUCLEOTIDE SEQUENCE</scope>
    <source>
        <strain evidence="5">CGMCC 1.12919</strain>
    </source>
</reference>
<comment type="caution">
    <text evidence="5">The sequence shown here is derived from an EMBL/GenBank/DDBJ whole genome shotgun (WGS) entry which is preliminary data.</text>
</comment>
<keyword evidence="2" id="KW-0808">Transferase</keyword>
<dbReference type="Proteomes" id="UP000637002">
    <property type="component" value="Unassembled WGS sequence"/>
</dbReference>
<dbReference type="Gene3D" id="3.20.20.70">
    <property type="entry name" value="Aldolase class I"/>
    <property type="match status" value="1"/>
</dbReference>
<comment type="cofactor">
    <cofactor evidence="1">
        <name>Zn(2+)</name>
        <dbReference type="ChEBI" id="CHEBI:29105"/>
    </cofactor>
</comment>
<keyword evidence="4" id="KW-0862">Zinc</keyword>
<name>A0A916U0B7_9HYPH</name>
<evidence type="ECO:0000313" key="6">
    <source>
        <dbReference type="Proteomes" id="UP000637002"/>
    </source>
</evidence>
<proteinExistence type="predicted"/>
<accession>A0A916U0B7</accession>